<keyword evidence="6" id="KW-0732">Signal</keyword>
<dbReference type="RefSeq" id="WP_321393714.1">
    <property type="nucleotide sequence ID" value="NZ_CP139487.1"/>
</dbReference>
<protein>
    <submittedName>
        <fullName evidence="8">S8 family serine peptidase</fullName>
    </submittedName>
</protein>
<evidence type="ECO:0000256" key="3">
    <source>
        <dbReference type="ARBA" id="ARBA00022801"/>
    </source>
</evidence>
<feature type="active site" description="Charge relay system" evidence="5">
    <location>
        <position position="270"/>
    </location>
</feature>
<dbReference type="GO" id="GO:0006508">
    <property type="term" value="P:proteolysis"/>
    <property type="evidence" value="ECO:0007669"/>
    <property type="project" value="UniProtKB-KW"/>
</dbReference>
<name>A0AAX4HMY7_9BACT</name>
<dbReference type="Proteomes" id="UP001324634">
    <property type="component" value="Chromosome"/>
</dbReference>
<dbReference type="KEGG" id="psti:SOO65_18110"/>
<feature type="active site" description="Charge relay system" evidence="5">
    <location>
        <position position="116"/>
    </location>
</feature>
<dbReference type="Gene3D" id="3.40.50.200">
    <property type="entry name" value="Peptidase S8/S53 domain"/>
    <property type="match status" value="1"/>
</dbReference>
<keyword evidence="4 5" id="KW-0720">Serine protease</keyword>
<evidence type="ECO:0000256" key="6">
    <source>
        <dbReference type="SAM" id="SignalP"/>
    </source>
</evidence>
<evidence type="ECO:0000256" key="1">
    <source>
        <dbReference type="ARBA" id="ARBA00011073"/>
    </source>
</evidence>
<dbReference type="PANTHER" id="PTHR43806">
    <property type="entry name" value="PEPTIDASE S8"/>
    <property type="match status" value="1"/>
</dbReference>
<proteinExistence type="inferred from homology"/>
<dbReference type="PRINTS" id="PR00723">
    <property type="entry name" value="SUBTILISIN"/>
</dbReference>
<feature type="chain" id="PRO_5043623743" evidence="6">
    <location>
        <begin position="23"/>
        <end position="346"/>
    </location>
</feature>
<dbReference type="Pfam" id="PF00082">
    <property type="entry name" value="Peptidase_S8"/>
    <property type="match status" value="1"/>
</dbReference>
<evidence type="ECO:0000256" key="2">
    <source>
        <dbReference type="ARBA" id="ARBA00022670"/>
    </source>
</evidence>
<accession>A0AAX4HMY7</accession>
<dbReference type="EMBL" id="CP139487">
    <property type="protein sequence ID" value="WPU64611.1"/>
    <property type="molecule type" value="Genomic_DNA"/>
</dbReference>
<organism evidence="8 9">
    <name type="scientific">Peredibacter starrii</name>
    <dbReference type="NCBI Taxonomy" id="28202"/>
    <lineage>
        <taxon>Bacteria</taxon>
        <taxon>Pseudomonadati</taxon>
        <taxon>Bdellovibrionota</taxon>
        <taxon>Bacteriovoracia</taxon>
        <taxon>Bacteriovoracales</taxon>
        <taxon>Bacteriovoracaceae</taxon>
        <taxon>Peredibacter</taxon>
    </lineage>
</organism>
<dbReference type="PROSITE" id="PS51892">
    <property type="entry name" value="SUBTILASE"/>
    <property type="match status" value="1"/>
</dbReference>
<gene>
    <name evidence="8" type="ORF">SOO65_18110</name>
</gene>
<dbReference type="InterPro" id="IPR036852">
    <property type="entry name" value="Peptidase_S8/S53_dom_sf"/>
</dbReference>
<dbReference type="GO" id="GO:0004252">
    <property type="term" value="F:serine-type endopeptidase activity"/>
    <property type="evidence" value="ECO:0007669"/>
    <property type="project" value="UniProtKB-UniRule"/>
</dbReference>
<keyword evidence="3 5" id="KW-0378">Hydrolase</keyword>
<evidence type="ECO:0000259" key="7">
    <source>
        <dbReference type="Pfam" id="PF00082"/>
    </source>
</evidence>
<reference evidence="8 9" key="1">
    <citation type="submission" date="2023-11" db="EMBL/GenBank/DDBJ databases">
        <title>Peredibacter starrii A3.12.</title>
        <authorList>
            <person name="Mitchell R.J."/>
        </authorList>
    </citation>
    <scope>NUCLEOTIDE SEQUENCE [LARGE SCALE GENOMIC DNA]</scope>
    <source>
        <strain evidence="8 9">A3.12</strain>
    </source>
</reference>
<evidence type="ECO:0000256" key="5">
    <source>
        <dbReference type="PROSITE-ProRule" id="PRU01240"/>
    </source>
</evidence>
<keyword evidence="2 5" id="KW-0645">Protease</keyword>
<evidence type="ECO:0000313" key="9">
    <source>
        <dbReference type="Proteomes" id="UP001324634"/>
    </source>
</evidence>
<feature type="domain" description="Peptidase S8/S53" evidence="7">
    <location>
        <begin position="63"/>
        <end position="307"/>
    </location>
</feature>
<dbReference type="InterPro" id="IPR023827">
    <property type="entry name" value="Peptidase_S8_Asp-AS"/>
</dbReference>
<evidence type="ECO:0000313" key="8">
    <source>
        <dbReference type="EMBL" id="WPU64611.1"/>
    </source>
</evidence>
<dbReference type="AlphaFoldDB" id="A0AAX4HMY7"/>
<feature type="active site" description="Charge relay system" evidence="5">
    <location>
        <position position="71"/>
    </location>
</feature>
<evidence type="ECO:0000256" key="4">
    <source>
        <dbReference type="ARBA" id="ARBA00022825"/>
    </source>
</evidence>
<sequence>MKKAVKTLFVVALSLKLSVAAAAGLAYNPELLISRYASWGIDPDKHLASINLKESWNNFKKNKDIVVAVVDTGIQGDHAFLINNIYVPHGKVSSTNFGVDFSGEKVTNAPTDAHGHGTHVAGIVKSIFPEVKILALKYYNPKASGQANLDATIKALKYAVDNNVDVINYSGGGPEASVEELRVLKEAEKKGILVIAAAGNERSNIDDKRHAYYPASYGLSNIITVGAHDDGLNIIPSSNYGKNSVDIAAPGHRIRSAIPNNGAGYMTGTSQATAFVTGVAAMIKSKHPSLKYDQIKNIILSSSLKVKNFDGKILGAGKLDAGRAIELADQVNNKLGTPAARAVANR</sequence>
<dbReference type="InterPro" id="IPR050131">
    <property type="entry name" value="Peptidase_S8_subtilisin-like"/>
</dbReference>
<dbReference type="InterPro" id="IPR000209">
    <property type="entry name" value="Peptidase_S8/S53_dom"/>
</dbReference>
<dbReference type="InterPro" id="IPR015500">
    <property type="entry name" value="Peptidase_S8_subtilisin-rel"/>
</dbReference>
<dbReference type="SUPFAM" id="SSF52743">
    <property type="entry name" value="Subtilisin-like"/>
    <property type="match status" value="1"/>
</dbReference>
<feature type="signal peptide" evidence="6">
    <location>
        <begin position="1"/>
        <end position="22"/>
    </location>
</feature>
<comment type="similarity">
    <text evidence="1 5">Belongs to the peptidase S8 family.</text>
</comment>
<keyword evidence="9" id="KW-1185">Reference proteome</keyword>
<dbReference type="PANTHER" id="PTHR43806:SF11">
    <property type="entry name" value="CEREVISIN-RELATED"/>
    <property type="match status" value="1"/>
</dbReference>
<dbReference type="PROSITE" id="PS00136">
    <property type="entry name" value="SUBTILASE_ASP"/>
    <property type="match status" value="1"/>
</dbReference>